<evidence type="ECO:0000256" key="2">
    <source>
        <dbReference type="ARBA" id="ARBA00009142"/>
    </source>
</evidence>
<feature type="transmembrane region" description="Helical" evidence="6">
    <location>
        <begin position="56"/>
        <end position="74"/>
    </location>
</feature>
<dbReference type="Pfam" id="PF01925">
    <property type="entry name" value="TauE"/>
    <property type="match status" value="2"/>
</dbReference>
<feature type="transmembrane region" description="Helical" evidence="6">
    <location>
        <begin position="116"/>
        <end position="136"/>
    </location>
</feature>
<feature type="transmembrane region" description="Helical" evidence="6">
    <location>
        <begin position="148"/>
        <end position="170"/>
    </location>
</feature>
<dbReference type="PANTHER" id="PTHR43701">
    <property type="entry name" value="MEMBRANE TRANSPORTER PROTEIN MJ0441-RELATED"/>
    <property type="match status" value="1"/>
</dbReference>
<feature type="transmembrane region" description="Helical" evidence="6">
    <location>
        <begin position="15"/>
        <end position="36"/>
    </location>
</feature>
<evidence type="ECO:0000256" key="4">
    <source>
        <dbReference type="ARBA" id="ARBA00022989"/>
    </source>
</evidence>
<dbReference type="RefSeq" id="WP_036268126.1">
    <property type="nucleotide sequence ID" value="NZ_OX458333.1"/>
</dbReference>
<comment type="similarity">
    <text evidence="2 6">Belongs to the 4-toluene sulfonate uptake permease (TSUP) (TC 2.A.102) family.</text>
</comment>
<name>A0ABM9I8Z7_9GAMM</name>
<organism evidence="7 8">
    <name type="scientific">Methylocaldum szegediense</name>
    <dbReference type="NCBI Taxonomy" id="73780"/>
    <lineage>
        <taxon>Bacteria</taxon>
        <taxon>Pseudomonadati</taxon>
        <taxon>Pseudomonadota</taxon>
        <taxon>Gammaproteobacteria</taxon>
        <taxon>Methylococcales</taxon>
        <taxon>Methylococcaceae</taxon>
        <taxon>Methylocaldum</taxon>
    </lineage>
</organism>
<gene>
    <name evidence="7" type="ORF">MSZNOR_4718</name>
</gene>
<evidence type="ECO:0000313" key="8">
    <source>
        <dbReference type="Proteomes" id="UP001162030"/>
    </source>
</evidence>
<protein>
    <recommendedName>
        <fullName evidence="6">Probable membrane transporter protein</fullName>
    </recommendedName>
</protein>
<evidence type="ECO:0000256" key="1">
    <source>
        <dbReference type="ARBA" id="ARBA00004141"/>
    </source>
</evidence>
<keyword evidence="8" id="KW-1185">Reference proteome</keyword>
<evidence type="ECO:0000256" key="3">
    <source>
        <dbReference type="ARBA" id="ARBA00022692"/>
    </source>
</evidence>
<comment type="subcellular location">
    <subcellularLocation>
        <location evidence="6">Cell membrane</location>
        <topology evidence="6">Multi-pass membrane protein</topology>
    </subcellularLocation>
    <subcellularLocation>
        <location evidence="1">Membrane</location>
        <topology evidence="1">Multi-pass membrane protein</topology>
    </subcellularLocation>
</comment>
<accession>A0ABM9I8Z7</accession>
<dbReference type="Proteomes" id="UP001162030">
    <property type="component" value="Chromosome"/>
</dbReference>
<sequence>MRSISDGALVKQQRLAAFGSGTVIGTLGGLIGLGGAEFRLPVLIGTFRFAALEAVILNKAMSLIVVASALPFRTSTVPFSSIAQHWDVIANLLAGSLLGAWLGADWATRLKSKTLYRIMAILLVAIALALLFGHGANTQGEPLFSGPIQVFSGAGAGFGIGVVASLLGVAGGELLIPTLVFLFGADIKLAGSLALAVSLPTMLAGFARYRRDESFAVLGENRSFVLFMALGSLAGAFLGGQLLGVVTSTVLLPLLAGILLISAAKIWRHR</sequence>
<keyword evidence="6" id="KW-1003">Cell membrane</keyword>
<feature type="transmembrane region" description="Helical" evidence="6">
    <location>
        <begin position="176"/>
        <end position="203"/>
    </location>
</feature>
<feature type="transmembrane region" description="Helical" evidence="6">
    <location>
        <begin position="250"/>
        <end position="267"/>
    </location>
</feature>
<evidence type="ECO:0000256" key="5">
    <source>
        <dbReference type="ARBA" id="ARBA00023136"/>
    </source>
</evidence>
<keyword evidence="3 6" id="KW-0812">Transmembrane</keyword>
<dbReference type="InterPro" id="IPR051598">
    <property type="entry name" value="TSUP/Inactive_protease-like"/>
</dbReference>
<proteinExistence type="inferred from homology"/>
<feature type="transmembrane region" description="Helical" evidence="6">
    <location>
        <begin position="86"/>
        <end position="104"/>
    </location>
</feature>
<dbReference type="InterPro" id="IPR002781">
    <property type="entry name" value="TM_pro_TauE-like"/>
</dbReference>
<keyword evidence="5 6" id="KW-0472">Membrane</keyword>
<reference evidence="7 8" key="1">
    <citation type="submission" date="2023-03" db="EMBL/GenBank/DDBJ databases">
        <authorList>
            <person name="Pearce D."/>
        </authorList>
    </citation>
    <scope>NUCLEOTIDE SEQUENCE [LARGE SCALE GENOMIC DNA]</scope>
    <source>
        <strain evidence="7">Msz</strain>
    </source>
</reference>
<dbReference type="PANTHER" id="PTHR43701:SF2">
    <property type="entry name" value="MEMBRANE TRANSPORTER PROTEIN YJNA-RELATED"/>
    <property type="match status" value="1"/>
</dbReference>
<evidence type="ECO:0000313" key="7">
    <source>
        <dbReference type="EMBL" id="CAI8963730.1"/>
    </source>
</evidence>
<dbReference type="EMBL" id="OX458333">
    <property type="protein sequence ID" value="CAI8963730.1"/>
    <property type="molecule type" value="Genomic_DNA"/>
</dbReference>
<evidence type="ECO:0000256" key="6">
    <source>
        <dbReference type="RuleBase" id="RU363041"/>
    </source>
</evidence>
<keyword evidence="4 6" id="KW-1133">Transmembrane helix</keyword>